<organism evidence="8 9">
    <name type="scientific">Aquincola tertiaricarbonis</name>
    <dbReference type="NCBI Taxonomy" id="391953"/>
    <lineage>
        <taxon>Bacteria</taxon>
        <taxon>Pseudomonadati</taxon>
        <taxon>Pseudomonadota</taxon>
        <taxon>Betaproteobacteria</taxon>
        <taxon>Burkholderiales</taxon>
        <taxon>Sphaerotilaceae</taxon>
        <taxon>Aquincola</taxon>
    </lineage>
</organism>
<evidence type="ECO:0000256" key="4">
    <source>
        <dbReference type="ARBA" id="ARBA00022691"/>
    </source>
</evidence>
<keyword evidence="4" id="KW-0949">S-adenosyl-L-methionine</keyword>
<dbReference type="InterPro" id="IPR050953">
    <property type="entry name" value="N4_N6_ade-DNA_methylase"/>
</dbReference>
<dbReference type="RefSeq" id="WP_250196185.1">
    <property type="nucleotide sequence ID" value="NZ_CP097635.1"/>
</dbReference>
<dbReference type="EC" id="2.1.1.72" evidence="1"/>
<evidence type="ECO:0000313" key="9">
    <source>
        <dbReference type="Proteomes" id="UP001056201"/>
    </source>
</evidence>
<dbReference type="Pfam" id="PF07669">
    <property type="entry name" value="Eco57I"/>
    <property type="match status" value="1"/>
</dbReference>
<dbReference type="InterPro" id="IPR056716">
    <property type="entry name" value="DUF7814"/>
</dbReference>
<proteinExistence type="predicted"/>
<dbReference type="SUPFAM" id="SSF53335">
    <property type="entry name" value="S-adenosyl-L-methionine-dependent methyltransferases"/>
    <property type="match status" value="1"/>
</dbReference>
<dbReference type="InterPro" id="IPR011639">
    <property type="entry name" value="MethylTrfase_TaqI-like_dom"/>
</dbReference>
<evidence type="ECO:0000256" key="3">
    <source>
        <dbReference type="ARBA" id="ARBA00022679"/>
    </source>
</evidence>
<dbReference type="Proteomes" id="UP001056201">
    <property type="component" value="Chromosome 1"/>
</dbReference>
<name>A0ABY4S4Q5_AQUTE</name>
<keyword evidence="9" id="KW-1185">Reference proteome</keyword>
<dbReference type="InterPro" id="IPR002052">
    <property type="entry name" value="DNA_methylase_N6_adenine_CS"/>
</dbReference>
<dbReference type="InterPro" id="IPR029063">
    <property type="entry name" value="SAM-dependent_MTases_sf"/>
</dbReference>
<dbReference type="PROSITE" id="PS00092">
    <property type="entry name" value="N6_MTASE"/>
    <property type="match status" value="1"/>
</dbReference>
<keyword evidence="3" id="KW-0808">Transferase</keyword>
<evidence type="ECO:0000256" key="2">
    <source>
        <dbReference type="ARBA" id="ARBA00022603"/>
    </source>
</evidence>
<dbReference type="PANTHER" id="PTHR33841">
    <property type="entry name" value="DNA METHYLTRANSFERASE YEEA-RELATED"/>
    <property type="match status" value="1"/>
</dbReference>
<evidence type="ECO:0000259" key="6">
    <source>
        <dbReference type="Pfam" id="PF07669"/>
    </source>
</evidence>
<comment type="catalytic activity">
    <reaction evidence="5">
        <text>a 2'-deoxyadenosine in DNA + S-adenosyl-L-methionine = an N(6)-methyl-2'-deoxyadenosine in DNA + S-adenosyl-L-homocysteine + H(+)</text>
        <dbReference type="Rhea" id="RHEA:15197"/>
        <dbReference type="Rhea" id="RHEA-COMP:12418"/>
        <dbReference type="Rhea" id="RHEA-COMP:12419"/>
        <dbReference type="ChEBI" id="CHEBI:15378"/>
        <dbReference type="ChEBI" id="CHEBI:57856"/>
        <dbReference type="ChEBI" id="CHEBI:59789"/>
        <dbReference type="ChEBI" id="CHEBI:90615"/>
        <dbReference type="ChEBI" id="CHEBI:90616"/>
        <dbReference type="EC" id="2.1.1.72"/>
    </reaction>
</comment>
<sequence>MWVAELRLRNPNRLQARVTLRQGLSKLFSAGQVEAVLAFFVGADGADYRVTFAAAEWALDGGRVVKSETPPKRYSFVVGPGEPGTTAAQRLFGLYEQRAARRFDDVREAFSVERLNKTFFDGYRTHHKNIVRSLATKAAMRVFGLEPPLDAEEMLTEAAYKPARDFVKRMMGRIVFLYFVQRKGWLGADPSAKPGEYVDGEKRYVRNVIAARGGANAYSGALAPLFFEVLNTDRSARGDVCSLSRRRVPYLNSGLFEPEGLRRRARMSPIEQHKQLELDEQVLMAFFDFLDEFNFTVDENSPDEGEVGVDPEMLGHIFENLLEDNRERGTFYTPKAVVEFMCKESVLRYLSRRLGERQELERLVRSHDVGNWNDDKNWVKKHAADIAEALTSVRVCDPAVGSGAFPMGMLNEIFWLRYSLRPVKEKELGALKKSIIQDNLCGVDLDKNAVEIARLRFWLSIIVDATTPEPLPNLEFRFLQGDSLVDLVGGHREWAQRHLPGVSMANDSDPQAELGLVETSGRASAYAREQRRIRELIASHFTMHGEPKAELAREIDAAEKAFVLNVLRHVTQDLEKMPKSARVKAQLDMTRRRIDRLTSAEDGDDRDYFPWLFYEDRQFDIVIANPPYISAIDHGKVYGEEARKALKETYASAKGAFDVYVCFFELACNQLVDGGVLTFISPNKYLSVDYAQALRDLIRERMKLSLVVDLSEPPRVSRRPVGLSQTVAA</sequence>
<evidence type="ECO:0000259" key="7">
    <source>
        <dbReference type="Pfam" id="PF25120"/>
    </source>
</evidence>
<dbReference type="Gene3D" id="3.40.50.150">
    <property type="entry name" value="Vaccinia Virus protein VP39"/>
    <property type="match status" value="1"/>
</dbReference>
<keyword evidence="2" id="KW-0489">Methyltransferase</keyword>
<dbReference type="PANTHER" id="PTHR33841:SF1">
    <property type="entry name" value="DNA METHYLTRANSFERASE A"/>
    <property type="match status" value="1"/>
</dbReference>
<dbReference type="Pfam" id="PF25120">
    <property type="entry name" value="DUF7814"/>
    <property type="match status" value="1"/>
</dbReference>
<dbReference type="EMBL" id="CP097635">
    <property type="protein sequence ID" value="URI07963.1"/>
    <property type="molecule type" value="Genomic_DNA"/>
</dbReference>
<accession>A0ABY4S4Q5</accession>
<evidence type="ECO:0000256" key="5">
    <source>
        <dbReference type="ARBA" id="ARBA00047942"/>
    </source>
</evidence>
<feature type="domain" description="Type II methyltransferase M.TaqI-like" evidence="6">
    <location>
        <begin position="439"/>
        <end position="711"/>
    </location>
</feature>
<evidence type="ECO:0000256" key="1">
    <source>
        <dbReference type="ARBA" id="ARBA00011900"/>
    </source>
</evidence>
<reference evidence="8" key="1">
    <citation type="submission" date="2022-05" db="EMBL/GenBank/DDBJ databases">
        <title>An RpoN-dependent PEP-CTERM gene is involved in floc formation of an Aquincola tertiaricarbonis strain.</title>
        <authorList>
            <person name="Qiu D."/>
            <person name="Xia M."/>
        </authorList>
    </citation>
    <scope>NUCLEOTIDE SEQUENCE</scope>
    <source>
        <strain evidence="8">RN12</strain>
    </source>
</reference>
<evidence type="ECO:0000313" key="8">
    <source>
        <dbReference type="EMBL" id="URI07963.1"/>
    </source>
</evidence>
<dbReference type="PRINTS" id="PR00507">
    <property type="entry name" value="N12N6MTFRASE"/>
</dbReference>
<feature type="domain" description="DUF7814" evidence="7">
    <location>
        <begin position="221"/>
        <end position="281"/>
    </location>
</feature>
<protein>
    <recommendedName>
        <fullName evidence="1">site-specific DNA-methyltransferase (adenine-specific)</fullName>
        <ecNumber evidence="1">2.1.1.72</ecNumber>
    </recommendedName>
</protein>
<gene>
    <name evidence="8" type="ORF">MW290_05095</name>
</gene>